<keyword evidence="3" id="KW-1185">Reference proteome</keyword>
<feature type="signal peptide" evidence="1">
    <location>
        <begin position="1"/>
        <end position="24"/>
    </location>
</feature>
<gene>
    <name evidence="2" type="ORF">HGG79_04515</name>
</gene>
<sequence length="151" mass="16834">MKKKIVSIISTLMISFLVSTSASAKVASVLVKDTNTYYQYYYDDIRLAAEDKALGLDSQLYDEYVKRSSNVISLRDDLKGYVDYKAIKIAAENAAVFNQTFNLDSFTSNVSGSDIISITFDIQQRIVKDGKVVDGGIIKPGQQEFDVVDIY</sequence>
<dbReference type="EMBL" id="JAAZWO010000004">
    <property type="protein sequence ID" value="MBC2397046.1"/>
    <property type="molecule type" value="Genomic_DNA"/>
</dbReference>
<feature type="chain" id="PRO_5037576393" evidence="1">
    <location>
        <begin position="25"/>
        <end position="151"/>
    </location>
</feature>
<dbReference type="RefSeq" id="WP_035147810.1">
    <property type="nucleotide sequence ID" value="NZ_JAAZWO010000004.1"/>
</dbReference>
<dbReference type="AlphaFoldDB" id="A0A923IZ59"/>
<name>A0A923IZ59_CLOTT</name>
<keyword evidence="1" id="KW-0732">Signal</keyword>
<organism evidence="2 3">
    <name type="scientific">Clostridium tetanomorphum</name>
    <dbReference type="NCBI Taxonomy" id="1553"/>
    <lineage>
        <taxon>Bacteria</taxon>
        <taxon>Bacillati</taxon>
        <taxon>Bacillota</taxon>
        <taxon>Clostridia</taxon>
        <taxon>Eubacteriales</taxon>
        <taxon>Clostridiaceae</taxon>
        <taxon>Clostridium</taxon>
    </lineage>
</organism>
<accession>A0A923IZ59</accession>
<protein>
    <submittedName>
        <fullName evidence="2">Uncharacterized protein</fullName>
    </submittedName>
</protein>
<dbReference type="Proteomes" id="UP000563151">
    <property type="component" value="Unassembled WGS sequence"/>
</dbReference>
<reference evidence="2 3" key="1">
    <citation type="submission" date="2020-04" db="EMBL/GenBank/DDBJ databases">
        <title>Genomic insights into acetone-butanol-ethanol (ABE) fermentation by sequencing solventogenic clostridia strains.</title>
        <authorList>
            <person name="Brown S."/>
        </authorList>
    </citation>
    <scope>NUCLEOTIDE SEQUENCE [LARGE SCALE GENOMIC DNA]</scope>
    <source>
        <strain evidence="2 3">DJ011</strain>
    </source>
</reference>
<comment type="caution">
    <text evidence="2">The sequence shown here is derived from an EMBL/GenBank/DDBJ whole genome shotgun (WGS) entry which is preliminary data.</text>
</comment>
<proteinExistence type="predicted"/>
<evidence type="ECO:0000313" key="2">
    <source>
        <dbReference type="EMBL" id="MBC2397046.1"/>
    </source>
</evidence>
<evidence type="ECO:0000313" key="3">
    <source>
        <dbReference type="Proteomes" id="UP000563151"/>
    </source>
</evidence>
<evidence type="ECO:0000256" key="1">
    <source>
        <dbReference type="SAM" id="SignalP"/>
    </source>
</evidence>